<gene>
    <name evidence="2" type="ORF">ACFP0N_05285</name>
</gene>
<dbReference type="PROSITE" id="PS50075">
    <property type="entry name" value="CARRIER"/>
    <property type="match status" value="1"/>
</dbReference>
<sequence length="83" mass="9336">MTSRQEITDSVVLRLRQILPSLGEGGVVEDKDLRDYPEFDSLGILEVLVWLEGEFSVTIPDEELSVDNFNSIGKIVDYVVAHK</sequence>
<accession>A0ABW1EQV8</accession>
<protein>
    <submittedName>
        <fullName evidence="2">Acyl carrier protein</fullName>
    </submittedName>
</protein>
<evidence type="ECO:0000313" key="2">
    <source>
        <dbReference type="EMBL" id="MFC5884400.1"/>
    </source>
</evidence>
<organism evidence="2 3">
    <name type="scientific">Kitasatospora aburaviensis</name>
    <dbReference type="NCBI Taxonomy" id="67265"/>
    <lineage>
        <taxon>Bacteria</taxon>
        <taxon>Bacillati</taxon>
        <taxon>Actinomycetota</taxon>
        <taxon>Actinomycetes</taxon>
        <taxon>Kitasatosporales</taxon>
        <taxon>Streptomycetaceae</taxon>
        <taxon>Kitasatospora</taxon>
    </lineage>
</organism>
<feature type="domain" description="Carrier" evidence="1">
    <location>
        <begin position="5"/>
        <end position="83"/>
    </location>
</feature>
<dbReference type="Gene3D" id="1.10.1200.10">
    <property type="entry name" value="ACP-like"/>
    <property type="match status" value="1"/>
</dbReference>
<dbReference type="InterPro" id="IPR009081">
    <property type="entry name" value="PP-bd_ACP"/>
</dbReference>
<evidence type="ECO:0000313" key="3">
    <source>
        <dbReference type="Proteomes" id="UP001596067"/>
    </source>
</evidence>
<dbReference type="RefSeq" id="WP_313762690.1">
    <property type="nucleotide sequence ID" value="NZ_BAAAVH010000110.1"/>
</dbReference>
<dbReference type="EMBL" id="JBHSOD010000004">
    <property type="protein sequence ID" value="MFC5884400.1"/>
    <property type="molecule type" value="Genomic_DNA"/>
</dbReference>
<proteinExistence type="predicted"/>
<evidence type="ECO:0000259" key="1">
    <source>
        <dbReference type="PROSITE" id="PS50075"/>
    </source>
</evidence>
<dbReference type="Pfam" id="PF00550">
    <property type="entry name" value="PP-binding"/>
    <property type="match status" value="1"/>
</dbReference>
<keyword evidence="3" id="KW-1185">Reference proteome</keyword>
<dbReference type="InterPro" id="IPR036736">
    <property type="entry name" value="ACP-like_sf"/>
</dbReference>
<name>A0ABW1EQV8_9ACTN</name>
<dbReference type="SUPFAM" id="SSF47336">
    <property type="entry name" value="ACP-like"/>
    <property type="match status" value="1"/>
</dbReference>
<dbReference type="Proteomes" id="UP001596067">
    <property type="component" value="Unassembled WGS sequence"/>
</dbReference>
<comment type="caution">
    <text evidence="2">The sequence shown here is derived from an EMBL/GenBank/DDBJ whole genome shotgun (WGS) entry which is preliminary data.</text>
</comment>
<reference evidence="3" key="1">
    <citation type="journal article" date="2019" name="Int. J. Syst. Evol. Microbiol.">
        <title>The Global Catalogue of Microorganisms (GCM) 10K type strain sequencing project: providing services to taxonomists for standard genome sequencing and annotation.</title>
        <authorList>
            <consortium name="The Broad Institute Genomics Platform"/>
            <consortium name="The Broad Institute Genome Sequencing Center for Infectious Disease"/>
            <person name="Wu L."/>
            <person name="Ma J."/>
        </authorList>
    </citation>
    <scope>NUCLEOTIDE SEQUENCE [LARGE SCALE GENOMIC DNA]</scope>
    <source>
        <strain evidence="3">CGMCC 4.1469</strain>
    </source>
</reference>